<reference evidence="2 3" key="1">
    <citation type="journal article" date="2019" name="Genome Biol. Evol.">
        <title>Insights into the evolution of the New World diploid cottons (Gossypium, subgenus Houzingenia) based on genome sequencing.</title>
        <authorList>
            <person name="Grover C.E."/>
            <person name="Arick M.A. 2nd"/>
            <person name="Thrash A."/>
            <person name="Conover J.L."/>
            <person name="Sanders W.S."/>
            <person name="Peterson D.G."/>
            <person name="Frelichowski J.E."/>
            <person name="Scheffler J.A."/>
            <person name="Scheffler B.E."/>
            <person name="Wendel J.F."/>
        </authorList>
    </citation>
    <scope>NUCLEOTIDE SEQUENCE [LARGE SCALE GENOMIC DNA]</scope>
    <source>
        <strain evidence="2">0</strain>
        <tissue evidence="2">Leaf</tissue>
    </source>
</reference>
<evidence type="ECO:0000259" key="1">
    <source>
        <dbReference type="Pfam" id="PF13456"/>
    </source>
</evidence>
<accession>A0A7J9GC08</accession>
<dbReference type="Pfam" id="PF13456">
    <property type="entry name" value="RVT_3"/>
    <property type="match status" value="1"/>
</dbReference>
<dbReference type="Proteomes" id="UP000593560">
    <property type="component" value="Unassembled WGS sequence"/>
</dbReference>
<keyword evidence="3" id="KW-1185">Reference proteome</keyword>
<evidence type="ECO:0000313" key="2">
    <source>
        <dbReference type="EMBL" id="MBA0794654.1"/>
    </source>
</evidence>
<dbReference type="GO" id="GO:0004523">
    <property type="term" value="F:RNA-DNA hybrid ribonuclease activity"/>
    <property type="evidence" value="ECO:0007669"/>
    <property type="project" value="InterPro"/>
</dbReference>
<feature type="non-terminal residue" evidence="2">
    <location>
        <position position="127"/>
    </location>
</feature>
<dbReference type="InterPro" id="IPR002156">
    <property type="entry name" value="RNaseH_domain"/>
</dbReference>
<organism evidence="2 3">
    <name type="scientific">Gossypium harknessii</name>
    <dbReference type="NCBI Taxonomy" id="34285"/>
    <lineage>
        <taxon>Eukaryota</taxon>
        <taxon>Viridiplantae</taxon>
        <taxon>Streptophyta</taxon>
        <taxon>Embryophyta</taxon>
        <taxon>Tracheophyta</taxon>
        <taxon>Spermatophyta</taxon>
        <taxon>Magnoliopsida</taxon>
        <taxon>eudicotyledons</taxon>
        <taxon>Gunneridae</taxon>
        <taxon>Pentapetalae</taxon>
        <taxon>rosids</taxon>
        <taxon>malvids</taxon>
        <taxon>Malvales</taxon>
        <taxon>Malvaceae</taxon>
        <taxon>Malvoideae</taxon>
        <taxon>Gossypium</taxon>
    </lineage>
</organism>
<proteinExistence type="predicted"/>
<dbReference type="EMBL" id="JABFAD010000003">
    <property type="protein sequence ID" value="MBA0794654.1"/>
    <property type="molecule type" value="Genomic_DNA"/>
</dbReference>
<comment type="caution">
    <text evidence="2">The sequence shown here is derived from an EMBL/GenBank/DDBJ whole genome shotgun (WGS) entry which is preliminary data.</text>
</comment>
<dbReference type="AlphaFoldDB" id="A0A7J9GC08"/>
<dbReference type="InterPro" id="IPR036397">
    <property type="entry name" value="RNaseH_sf"/>
</dbReference>
<dbReference type="PANTHER" id="PTHR47723">
    <property type="entry name" value="OS05G0353850 PROTEIN"/>
    <property type="match status" value="1"/>
</dbReference>
<dbReference type="CDD" id="cd06222">
    <property type="entry name" value="RNase_H_like"/>
    <property type="match status" value="1"/>
</dbReference>
<dbReference type="InterPro" id="IPR053151">
    <property type="entry name" value="RNase_H-like"/>
</dbReference>
<dbReference type="OrthoDB" id="1002594at2759"/>
<name>A0A7J9GC08_9ROSI</name>
<evidence type="ECO:0000313" key="3">
    <source>
        <dbReference type="Proteomes" id="UP000593560"/>
    </source>
</evidence>
<feature type="domain" description="RNase H type-1" evidence="1">
    <location>
        <begin position="15"/>
        <end position="124"/>
    </location>
</feature>
<dbReference type="Gene3D" id="3.30.420.10">
    <property type="entry name" value="Ribonuclease H-like superfamily/Ribonuclease H"/>
    <property type="match status" value="1"/>
</dbReference>
<sequence>MSSCPHLDGNWACLNTDGSIGNEVGFAAAGGIARNRDGEWILGFNRYLGNCSVFYAEFWGILDGLVLLIDCGYNSVFIQTDNIEAVKVIQEKPLNGSNFDLIRRIHQLLTRISHWHIWHIFREDTGG</sequence>
<dbReference type="InterPro" id="IPR044730">
    <property type="entry name" value="RNase_H-like_dom_plant"/>
</dbReference>
<dbReference type="SUPFAM" id="SSF53098">
    <property type="entry name" value="Ribonuclease H-like"/>
    <property type="match status" value="1"/>
</dbReference>
<dbReference type="InterPro" id="IPR012337">
    <property type="entry name" value="RNaseH-like_sf"/>
</dbReference>
<protein>
    <recommendedName>
        <fullName evidence="1">RNase H type-1 domain-containing protein</fullName>
    </recommendedName>
</protein>
<gene>
    <name evidence="2" type="ORF">Gohar_018963</name>
</gene>
<dbReference type="GO" id="GO:0003676">
    <property type="term" value="F:nucleic acid binding"/>
    <property type="evidence" value="ECO:0007669"/>
    <property type="project" value="InterPro"/>
</dbReference>
<dbReference type="PANTHER" id="PTHR47723:SF19">
    <property type="entry name" value="POLYNUCLEOTIDYL TRANSFERASE, RIBONUCLEASE H-LIKE SUPERFAMILY PROTEIN"/>
    <property type="match status" value="1"/>
</dbReference>